<dbReference type="EMBL" id="JANBVO010000040">
    <property type="protein sequence ID" value="KAJ9136455.1"/>
    <property type="molecule type" value="Genomic_DNA"/>
</dbReference>
<protein>
    <submittedName>
        <fullName evidence="1">Uncharacterized protein</fullName>
    </submittedName>
</protein>
<dbReference type="Proteomes" id="UP001174694">
    <property type="component" value="Unassembled WGS sequence"/>
</dbReference>
<gene>
    <name evidence="1" type="ORF">NKR23_g9821</name>
</gene>
<evidence type="ECO:0000313" key="1">
    <source>
        <dbReference type="EMBL" id="KAJ9136455.1"/>
    </source>
</evidence>
<accession>A0AA38RER4</accession>
<organism evidence="1 2">
    <name type="scientific">Pleurostoma richardsiae</name>
    <dbReference type="NCBI Taxonomy" id="41990"/>
    <lineage>
        <taxon>Eukaryota</taxon>
        <taxon>Fungi</taxon>
        <taxon>Dikarya</taxon>
        <taxon>Ascomycota</taxon>
        <taxon>Pezizomycotina</taxon>
        <taxon>Sordariomycetes</taxon>
        <taxon>Sordariomycetidae</taxon>
        <taxon>Calosphaeriales</taxon>
        <taxon>Pleurostomataceae</taxon>
        <taxon>Pleurostoma</taxon>
    </lineage>
</organism>
<name>A0AA38RER4_9PEZI</name>
<keyword evidence="2" id="KW-1185">Reference proteome</keyword>
<evidence type="ECO:0000313" key="2">
    <source>
        <dbReference type="Proteomes" id="UP001174694"/>
    </source>
</evidence>
<comment type="caution">
    <text evidence="1">The sequence shown here is derived from an EMBL/GenBank/DDBJ whole genome shotgun (WGS) entry which is preliminary data.</text>
</comment>
<reference evidence="1" key="1">
    <citation type="submission" date="2022-07" db="EMBL/GenBank/DDBJ databases">
        <title>Fungi with potential for degradation of polypropylene.</title>
        <authorList>
            <person name="Gostincar C."/>
        </authorList>
    </citation>
    <scope>NUCLEOTIDE SEQUENCE</scope>
    <source>
        <strain evidence="1">EXF-13308</strain>
    </source>
</reference>
<proteinExistence type="predicted"/>
<sequence>MCTGRVTWLLCGHRLVYFSSRCPKKCETPQGEVVELRDTCAECHPPYRMRCITIEYDLLREKLMVAIRMAEARGDLSRAKELSRKVWEYDGKRGEELRRANIRGMAEDVVWPGKLEPYYSLQLSYIS</sequence>
<dbReference type="AlphaFoldDB" id="A0AA38RER4"/>